<gene>
    <name evidence="1" type="ORF">MNBD_GAMMA03-221</name>
</gene>
<name>A0A3B0W2S0_9ZZZZ</name>
<organism evidence="1">
    <name type="scientific">hydrothermal vent metagenome</name>
    <dbReference type="NCBI Taxonomy" id="652676"/>
    <lineage>
        <taxon>unclassified sequences</taxon>
        <taxon>metagenomes</taxon>
        <taxon>ecological metagenomes</taxon>
    </lineage>
</organism>
<sequence length="224" mass="26124">MNKNKFELSLRHRANYKEPIDQKHQNFLKGINDLILPWNFKELDEIPDIGKELVAVINLNKLFKKGINGYLSYSYRDKSYLKDNAQYDDILILEFDPDVLDYSDLIKKILPIFIKAFNCYRATIQNIEIANKDWPLIIQKCNESGVDVDGRDGVFRINSVNYYDEELCQRAFNLTTDQVINRLKDEVESVYKTARGVVIIYSSQLLSQDDMLAIDSKIRSLLKI</sequence>
<proteinExistence type="predicted"/>
<dbReference type="EMBL" id="UOFC01000035">
    <property type="protein sequence ID" value="VAW45017.1"/>
    <property type="molecule type" value="Genomic_DNA"/>
</dbReference>
<dbReference type="AlphaFoldDB" id="A0A3B0W2S0"/>
<evidence type="ECO:0000313" key="1">
    <source>
        <dbReference type="EMBL" id="VAW45017.1"/>
    </source>
</evidence>
<protein>
    <submittedName>
        <fullName evidence="1">Uncharacterized protein</fullName>
    </submittedName>
</protein>
<reference evidence="1" key="1">
    <citation type="submission" date="2018-06" db="EMBL/GenBank/DDBJ databases">
        <authorList>
            <person name="Zhirakovskaya E."/>
        </authorList>
    </citation>
    <scope>NUCLEOTIDE SEQUENCE</scope>
</reference>
<accession>A0A3B0W2S0</accession>